<evidence type="ECO:0000256" key="1">
    <source>
        <dbReference type="SAM" id="Phobius"/>
    </source>
</evidence>
<proteinExistence type="predicted"/>
<feature type="non-terminal residue" evidence="2">
    <location>
        <position position="1"/>
    </location>
</feature>
<keyword evidence="1" id="KW-0472">Membrane</keyword>
<evidence type="ECO:0000313" key="3">
    <source>
        <dbReference type="Proteomes" id="UP000034096"/>
    </source>
</evidence>
<sequence length="38" mass="4627">PVEDDNVNYWKIAFMGAHYLLLINLFNYQTINLIYIFF</sequence>
<dbReference type="Proteomes" id="UP000034096">
    <property type="component" value="Unassembled WGS sequence"/>
</dbReference>
<feature type="transmembrane region" description="Helical" evidence="1">
    <location>
        <begin position="12"/>
        <end position="37"/>
    </location>
</feature>
<keyword evidence="1" id="KW-1133">Transmembrane helix</keyword>
<reference evidence="2 3" key="1">
    <citation type="journal article" date="2015" name="Nature">
        <title>rRNA introns, odd ribosomes, and small enigmatic genomes across a large radiation of phyla.</title>
        <authorList>
            <person name="Brown C.T."/>
            <person name="Hug L.A."/>
            <person name="Thomas B.C."/>
            <person name="Sharon I."/>
            <person name="Castelle C.J."/>
            <person name="Singh A."/>
            <person name="Wilkins M.J."/>
            <person name="Williams K.H."/>
            <person name="Banfield J.F."/>
        </authorList>
    </citation>
    <scope>NUCLEOTIDE SEQUENCE [LARGE SCALE GENOMIC DNA]</scope>
</reference>
<keyword evidence="1" id="KW-0812">Transmembrane</keyword>
<comment type="caution">
    <text evidence="2">The sequence shown here is derived from an EMBL/GenBank/DDBJ whole genome shotgun (WGS) entry which is preliminary data.</text>
</comment>
<gene>
    <name evidence="2" type="ORF">US75_C0035G0001</name>
</gene>
<protein>
    <submittedName>
        <fullName evidence="2">Uncharacterized protein</fullName>
    </submittedName>
</protein>
<accession>A0A0G0IK16</accession>
<organism evidence="2 3">
    <name type="scientific">Candidatus Woesebacteria bacterium GW2011_GWC1_38_13</name>
    <dbReference type="NCBI Taxonomy" id="1618583"/>
    <lineage>
        <taxon>Bacteria</taxon>
        <taxon>Candidatus Woeseibacteriota</taxon>
    </lineage>
</organism>
<dbReference type="AlphaFoldDB" id="A0A0G0IK16"/>
<name>A0A0G0IK16_9BACT</name>
<evidence type="ECO:0000313" key="2">
    <source>
        <dbReference type="EMBL" id="KKQ54992.1"/>
    </source>
</evidence>
<dbReference type="EMBL" id="LBUE01000035">
    <property type="protein sequence ID" value="KKQ54992.1"/>
    <property type="molecule type" value="Genomic_DNA"/>
</dbReference>